<dbReference type="GO" id="GO:0005789">
    <property type="term" value="C:endoplasmic reticulum membrane"/>
    <property type="evidence" value="ECO:0007669"/>
    <property type="project" value="UniProtKB-SubCell"/>
</dbReference>
<keyword evidence="5 7" id="KW-1133">Transmembrane helix</keyword>
<organism evidence="8 9">
    <name type="scientific">Orchesella cincta</name>
    <name type="common">Springtail</name>
    <name type="synonym">Podura cincta</name>
    <dbReference type="NCBI Taxonomy" id="48709"/>
    <lineage>
        <taxon>Eukaryota</taxon>
        <taxon>Metazoa</taxon>
        <taxon>Ecdysozoa</taxon>
        <taxon>Arthropoda</taxon>
        <taxon>Hexapoda</taxon>
        <taxon>Collembola</taxon>
        <taxon>Entomobryomorpha</taxon>
        <taxon>Entomobryoidea</taxon>
        <taxon>Orchesellidae</taxon>
        <taxon>Orchesellinae</taxon>
        <taxon>Orchesella</taxon>
    </lineage>
</organism>
<keyword evidence="9" id="KW-1185">Reference proteome</keyword>
<sequence>MGGRSELEKHSAGNTWSKVLQRQIEWPDKDEFLDIIYWLRQVLGIILGLIWGIIPLTGVVGLSLFFVCNAGILYLYFSGFQKVDEEEFGGAWELTKEGFMTSFAGFLVTWIVVYSGLHFSEHDFQPFVAS</sequence>
<evidence type="ECO:0000256" key="6">
    <source>
        <dbReference type="ARBA" id="ARBA00023136"/>
    </source>
</evidence>
<proteinExistence type="inferred from homology"/>
<evidence type="ECO:0000256" key="4">
    <source>
        <dbReference type="ARBA" id="ARBA00022824"/>
    </source>
</evidence>
<dbReference type="AlphaFoldDB" id="A0A1D2MMH0"/>
<dbReference type="OrthoDB" id="286395at2759"/>
<comment type="subcellular location">
    <subcellularLocation>
        <location evidence="1">Endoplasmic reticulum membrane</location>
        <topology evidence="1">Multi-pass membrane protein</topology>
    </subcellularLocation>
</comment>
<dbReference type="Pfam" id="PF07019">
    <property type="entry name" value="EMC6"/>
    <property type="match status" value="1"/>
</dbReference>
<dbReference type="InterPro" id="IPR029008">
    <property type="entry name" value="EMC6-like"/>
</dbReference>
<dbReference type="GO" id="GO:0097250">
    <property type="term" value="P:mitochondrial respirasome assembly"/>
    <property type="evidence" value="ECO:0007669"/>
    <property type="project" value="InterPro"/>
</dbReference>
<protein>
    <recommendedName>
        <fullName evidence="10">Rab5-interacting protein</fullName>
    </recommendedName>
</protein>
<evidence type="ECO:0000313" key="8">
    <source>
        <dbReference type="EMBL" id="ODM94217.1"/>
    </source>
</evidence>
<keyword evidence="6 7" id="KW-0472">Membrane</keyword>
<evidence type="ECO:0000256" key="3">
    <source>
        <dbReference type="ARBA" id="ARBA00022692"/>
    </source>
</evidence>
<name>A0A1D2MMH0_ORCCI</name>
<dbReference type="OMA" id="ANSEWPD"/>
<accession>A0A1D2MMH0</accession>
<dbReference type="PANTHER" id="PTHR12906">
    <property type="entry name" value="PROTEIN C20ORF24 RAB5-INTERACTING PROTEIN"/>
    <property type="match status" value="1"/>
</dbReference>
<comment type="similarity">
    <text evidence="2">Belongs to the EMC6 family.</text>
</comment>
<gene>
    <name evidence="8" type="ORF">Ocin01_12465</name>
</gene>
<evidence type="ECO:0000313" key="9">
    <source>
        <dbReference type="Proteomes" id="UP000094527"/>
    </source>
</evidence>
<evidence type="ECO:0000256" key="2">
    <source>
        <dbReference type="ARBA" id="ARBA00009436"/>
    </source>
</evidence>
<reference evidence="8 9" key="1">
    <citation type="journal article" date="2016" name="Genome Biol. Evol.">
        <title>Gene Family Evolution Reflects Adaptation to Soil Environmental Stressors in the Genome of the Collembolan Orchesella cincta.</title>
        <authorList>
            <person name="Faddeeva-Vakhrusheva A."/>
            <person name="Derks M.F."/>
            <person name="Anvar S.Y."/>
            <person name="Agamennone V."/>
            <person name="Suring W."/>
            <person name="Smit S."/>
            <person name="van Straalen N.M."/>
            <person name="Roelofs D."/>
        </authorList>
    </citation>
    <scope>NUCLEOTIDE SEQUENCE [LARGE SCALE GENOMIC DNA]</scope>
    <source>
        <tissue evidence="8">Mixed pool</tissue>
    </source>
</reference>
<dbReference type="PANTHER" id="PTHR12906:SF0">
    <property type="entry name" value="GEL COMPLEX SUBUNIT OPTI"/>
    <property type="match status" value="1"/>
</dbReference>
<dbReference type="GO" id="GO:0005739">
    <property type="term" value="C:mitochondrion"/>
    <property type="evidence" value="ECO:0007669"/>
    <property type="project" value="GOC"/>
</dbReference>
<dbReference type="EMBL" id="LJIJ01000841">
    <property type="protein sequence ID" value="ODM94217.1"/>
    <property type="molecule type" value="Genomic_DNA"/>
</dbReference>
<comment type="caution">
    <text evidence="8">The sequence shown here is derived from an EMBL/GenBank/DDBJ whole genome shotgun (WGS) entry which is preliminary data.</text>
</comment>
<evidence type="ECO:0000256" key="7">
    <source>
        <dbReference type="SAM" id="Phobius"/>
    </source>
</evidence>
<dbReference type="STRING" id="48709.A0A1D2MMH0"/>
<feature type="transmembrane region" description="Helical" evidence="7">
    <location>
        <begin position="98"/>
        <end position="117"/>
    </location>
</feature>
<dbReference type="InterPro" id="IPR010742">
    <property type="entry name" value="RCAF1"/>
</dbReference>
<evidence type="ECO:0000256" key="1">
    <source>
        <dbReference type="ARBA" id="ARBA00004477"/>
    </source>
</evidence>
<dbReference type="Proteomes" id="UP000094527">
    <property type="component" value="Unassembled WGS sequence"/>
</dbReference>
<evidence type="ECO:0008006" key="10">
    <source>
        <dbReference type="Google" id="ProtNLM"/>
    </source>
</evidence>
<evidence type="ECO:0000256" key="5">
    <source>
        <dbReference type="ARBA" id="ARBA00022989"/>
    </source>
</evidence>
<keyword evidence="3 7" id="KW-0812">Transmembrane</keyword>
<keyword evidence="4" id="KW-0256">Endoplasmic reticulum</keyword>